<feature type="region of interest" description="Disordered" evidence="4">
    <location>
        <begin position="1"/>
        <end position="21"/>
    </location>
</feature>
<comment type="similarity">
    <text evidence="2">Belongs to the TAC family.</text>
</comment>
<name>A0A9Q1QFV1_9CARY</name>
<dbReference type="GO" id="GO:0001763">
    <property type="term" value="P:morphogenesis of a branching structure"/>
    <property type="evidence" value="ECO:0007669"/>
    <property type="project" value="InterPro"/>
</dbReference>
<dbReference type="EMBL" id="JAKOGI010000186">
    <property type="protein sequence ID" value="KAJ8440607.1"/>
    <property type="molecule type" value="Genomic_DNA"/>
</dbReference>
<protein>
    <recommendedName>
        <fullName evidence="3">Protein TILLER ANGLE CONTROL 1</fullName>
    </recommendedName>
</protein>
<reference evidence="5" key="1">
    <citation type="submission" date="2022-04" db="EMBL/GenBank/DDBJ databases">
        <title>Carnegiea gigantea Genome sequencing and assembly v2.</title>
        <authorList>
            <person name="Copetti D."/>
            <person name="Sanderson M.J."/>
            <person name="Burquez A."/>
            <person name="Wojciechowski M.F."/>
        </authorList>
    </citation>
    <scope>NUCLEOTIDE SEQUENCE</scope>
    <source>
        <strain evidence="5">SGP5-SGP5p</strain>
        <tissue evidence="5">Aerial part</tissue>
    </source>
</reference>
<sequence>MQEDGKTSSKKVDFEKNDLLEHDGHDEVNNWEKGFLAIGTLGLGPLDERIQPQCYDEIIKEILGDHDHHHKENSLVLGDHLHADDKDDEHDNLRNHEILLFRHELEKSGSRCDEIEEVTEDNVNVEMKEDNQSKKTEIRVRKRRVTLADLLSEDPDHHVLHIEEEVEDECHVQHNSTAIQKPNKIKKKTTRAKNSFIKAKKLLKDDFRPIDMCNQMLWSNL</sequence>
<keyword evidence="6" id="KW-1185">Reference proteome</keyword>
<dbReference type="InterPro" id="IPR044989">
    <property type="entry name" value="TAC1"/>
</dbReference>
<evidence type="ECO:0000256" key="2">
    <source>
        <dbReference type="ARBA" id="ARBA00025796"/>
    </source>
</evidence>
<gene>
    <name evidence="5" type="ORF">Cgig2_031024</name>
</gene>
<evidence type="ECO:0000313" key="6">
    <source>
        <dbReference type="Proteomes" id="UP001153076"/>
    </source>
</evidence>
<dbReference type="OrthoDB" id="1922866at2759"/>
<keyword evidence="1" id="KW-0341">Growth regulation</keyword>
<evidence type="ECO:0000256" key="4">
    <source>
        <dbReference type="SAM" id="MobiDB-lite"/>
    </source>
</evidence>
<dbReference type="Proteomes" id="UP001153076">
    <property type="component" value="Unassembled WGS sequence"/>
</dbReference>
<dbReference type="PANTHER" id="PTHR38366:SF1">
    <property type="entry name" value="PROTEIN TILLER ANGLE CONTROL 1"/>
    <property type="match status" value="1"/>
</dbReference>
<evidence type="ECO:0000313" key="5">
    <source>
        <dbReference type="EMBL" id="KAJ8440607.1"/>
    </source>
</evidence>
<comment type="caution">
    <text evidence="5">The sequence shown here is derived from an EMBL/GenBank/DDBJ whole genome shotgun (WGS) entry which is preliminary data.</text>
</comment>
<evidence type="ECO:0000256" key="3">
    <source>
        <dbReference type="ARBA" id="ARBA00026138"/>
    </source>
</evidence>
<evidence type="ECO:0000256" key="1">
    <source>
        <dbReference type="ARBA" id="ARBA00022604"/>
    </source>
</evidence>
<proteinExistence type="inferred from homology"/>
<dbReference type="PANTHER" id="PTHR38366">
    <property type="entry name" value="NAD-DEPENDENT PROTEIN DEACETYLASE HST1-LIKE PROTEIN"/>
    <property type="match status" value="1"/>
</dbReference>
<accession>A0A9Q1QFV1</accession>
<organism evidence="5 6">
    <name type="scientific">Carnegiea gigantea</name>
    <dbReference type="NCBI Taxonomy" id="171969"/>
    <lineage>
        <taxon>Eukaryota</taxon>
        <taxon>Viridiplantae</taxon>
        <taxon>Streptophyta</taxon>
        <taxon>Embryophyta</taxon>
        <taxon>Tracheophyta</taxon>
        <taxon>Spermatophyta</taxon>
        <taxon>Magnoliopsida</taxon>
        <taxon>eudicotyledons</taxon>
        <taxon>Gunneridae</taxon>
        <taxon>Pentapetalae</taxon>
        <taxon>Caryophyllales</taxon>
        <taxon>Cactineae</taxon>
        <taxon>Cactaceae</taxon>
        <taxon>Cactoideae</taxon>
        <taxon>Echinocereeae</taxon>
        <taxon>Carnegiea</taxon>
    </lineage>
</organism>
<dbReference type="AlphaFoldDB" id="A0A9Q1QFV1"/>